<keyword evidence="2" id="KW-1133">Transmembrane helix</keyword>
<dbReference type="PROSITE" id="PS51186">
    <property type="entry name" value="GNAT"/>
    <property type="match status" value="1"/>
</dbReference>
<dbReference type="GO" id="GO:0008080">
    <property type="term" value="F:N-acetyltransferase activity"/>
    <property type="evidence" value="ECO:0007669"/>
    <property type="project" value="InterPro"/>
</dbReference>
<dbReference type="EMBL" id="PYSW02000020">
    <property type="protein sequence ID" value="KAG2383428.1"/>
    <property type="molecule type" value="Genomic_DNA"/>
</dbReference>
<dbReference type="InterPro" id="IPR000182">
    <property type="entry name" value="GNAT_dom"/>
</dbReference>
<dbReference type="PANTHER" id="PTHR13947:SF37">
    <property type="entry name" value="LD18367P"/>
    <property type="match status" value="1"/>
</dbReference>
<dbReference type="PANTHER" id="PTHR13947">
    <property type="entry name" value="GNAT FAMILY N-ACETYLTRANSFERASE"/>
    <property type="match status" value="1"/>
</dbReference>
<evidence type="ECO:0000313" key="5">
    <source>
        <dbReference type="Proteomes" id="UP000816034"/>
    </source>
</evidence>
<keyword evidence="2" id="KW-0472">Membrane</keyword>
<keyword evidence="1" id="KW-0808">Transferase</keyword>
<keyword evidence="5" id="KW-1185">Reference proteome</keyword>
<evidence type="ECO:0000313" key="4">
    <source>
        <dbReference type="EMBL" id="KAG2383428.1"/>
    </source>
</evidence>
<keyword evidence="2" id="KW-0812">Transmembrane</keyword>
<feature type="transmembrane region" description="Helical" evidence="2">
    <location>
        <begin position="98"/>
        <end position="118"/>
    </location>
</feature>
<gene>
    <name evidence="4" type="ORF">C9374_004099</name>
</gene>
<evidence type="ECO:0000256" key="2">
    <source>
        <dbReference type="SAM" id="Phobius"/>
    </source>
</evidence>
<comment type="caution">
    <text evidence="4">The sequence shown here is derived from an EMBL/GenBank/DDBJ whole genome shotgun (WGS) entry which is preliminary data.</text>
</comment>
<proteinExistence type="predicted"/>
<protein>
    <recommendedName>
        <fullName evidence="3">N-acetyltransferase domain-containing protein</fullName>
    </recommendedName>
</protein>
<evidence type="ECO:0000259" key="3">
    <source>
        <dbReference type="PROSITE" id="PS51186"/>
    </source>
</evidence>
<dbReference type="InterPro" id="IPR050769">
    <property type="entry name" value="NAT_camello-type"/>
</dbReference>
<dbReference type="InterPro" id="IPR016181">
    <property type="entry name" value="Acyl_CoA_acyltransferase"/>
</dbReference>
<feature type="domain" description="N-acetyltransferase" evidence="3">
    <location>
        <begin position="151"/>
        <end position="324"/>
    </location>
</feature>
<sequence length="325" mass="37520">MSQVSIVTFSEAVQKSLSNSDDTLNVFSSSSTSSNVPRQSIEKNLQQEIHEIFTNGMWDCAPKKILNSRRPFSSLFGLLFNSDQGSTSESMVALFHDYFGYQLTVVIWSVLFMTWWSVGKILGYSLLQVTLLRILTFMGSVMMWMCMLYLILDKILSPMLMKDFSKYIRKSKESNELGDVAHYYENNSKKPMNRFFLAYIGEELVGHVAIDEWHYPGEGEDQVFRQLHEEFAQQQHNRPPIIAELRRMSVKSSHRGAGIAKKLINHLYEYVKNECHADYLVLKTSSLQYGARKLYSNFGFELKRVDTMIPPVALFHFVLDLGKRK</sequence>
<dbReference type="GeneID" id="68096554"/>
<dbReference type="CDD" id="cd04301">
    <property type="entry name" value="NAT_SF"/>
    <property type="match status" value="1"/>
</dbReference>
<dbReference type="SUPFAM" id="SSF55729">
    <property type="entry name" value="Acyl-CoA N-acyltransferases (Nat)"/>
    <property type="match status" value="1"/>
</dbReference>
<evidence type="ECO:0000256" key="1">
    <source>
        <dbReference type="ARBA" id="ARBA00022679"/>
    </source>
</evidence>
<accession>A0AA88GSM8</accession>
<dbReference type="Proteomes" id="UP000816034">
    <property type="component" value="Unassembled WGS sequence"/>
</dbReference>
<reference evidence="4 5" key="1">
    <citation type="journal article" date="2018" name="BMC Genomics">
        <title>The genome of Naegleria lovaniensis, the basis for a comparative approach to unravel pathogenicity factors of the human pathogenic amoeba N. fowleri.</title>
        <authorList>
            <person name="Liechti N."/>
            <person name="Schurch N."/>
            <person name="Bruggmann R."/>
            <person name="Wittwer M."/>
        </authorList>
    </citation>
    <scope>NUCLEOTIDE SEQUENCE [LARGE SCALE GENOMIC DNA]</scope>
    <source>
        <strain evidence="4 5">ATCC 30569</strain>
    </source>
</reference>
<dbReference type="Gene3D" id="3.40.630.30">
    <property type="match status" value="1"/>
</dbReference>
<dbReference type="RefSeq" id="XP_044549107.1">
    <property type="nucleotide sequence ID" value="XM_044693700.1"/>
</dbReference>
<dbReference type="Pfam" id="PF00583">
    <property type="entry name" value="Acetyltransf_1"/>
    <property type="match status" value="1"/>
</dbReference>
<dbReference type="AlphaFoldDB" id="A0AA88GSM8"/>
<organism evidence="4 5">
    <name type="scientific">Naegleria lovaniensis</name>
    <name type="common">Amoeba</name>
    <dbReference type="NCBI Taxonomy" id="51637"/>
    <lineage>
        <taxon>Eukaryota</taxon>
        <taxon>Discoba</taxon>
        <taxon>Heterolobosea</taxon>
        <taxon>Tetramitia</taxon>
        <taxon>Eutetramitia</taxon>
        <taxon>Vahlkampfiidae</taxon>
        <taxon>Naegleria</taxon>
    </lineage>
</organism>
<name>A0AA88GSM8_NAELO</name>
<feature type="transmembrane region" description="Helical" evidence="2">
    <location>
        <begin position="130"/>
        <end position="152"/>
    </location>
</feature>